<dbReference type="EMBL" id="MHWS01000023">
    <property type="protein sequence ID" value="OHB11702.1"/>
    <property type="molecule type" value="Genomic_DNA"/>
</dbReference>
<feature type="transmembrane region" description="Helical" evidence="1">
    <location>
        <begin position="20"/>
        <end position="39"/>
    </location>
</feature>
<gene>
    <name evidence="2" type="ORF">A3G46_00885</name>
</gene>
<comment type="caution">
    <text evidence="2">The sequence shown here is derived from an EMBL/GenBank/DDBJ whole genome shotgun (WGS) entry which is preliminary data.</text>
</comment>
<dbReference type="Proteomes" id="UP000177276">
    <property type="component" value="Unassembled WGS sequence"/>
</dbReference>
<evidence type="ECO:0000313" key="3">
    <source>
        <dbReference type="Proteomes" id="UP000177276"/>
    </source>
</evidence>
<evidence type="ECO:0000256" key="1">
    <source>
        <dbReference type="SAM" id="Phobius"/>
    </source>
</evidence>
<keyword evidence="1" id="KW-0472">Membrane</keyword>
<name>A0A1G2UQW6_9BACT</name>
<reference evidence="2 3" key="1">
    <citation type="journal article" date="2016" name="Nat. Commun.">
        <title>Thousands of microbial genomes shed light on interconnected biogeochemical processes in an aquifer system.</title>
        <authorList>
            <person name="Anantharaman K."/>
            <person name="Brown C.T."/>
            <person name="Hug L.A."/>
            <person name="Sharon I."/>
            <person name="Castelle C.J."/>
            <person name="Probst A.J."/>
            <person name="Thomas B.C."/>
            <person name="Singh A."/>
            <person name="Wilkins M.J."/>
            <person name="Karaoz U."/>
            <person name="Brodie E.L."/>
            <person name="Williams K.H."/>
            <person name="Hubbard S.S."/>
            <person name="Banfield J.F."/>
        </authorList>
    </citation>
    <scope>NUCLEOTIDE SEQUENCE [LARGE SCALE GENOMIC DNA]</scope>
</reference>
<keyword evidence="1" id="KW-0812">Transmembrane</keyword>
<evidence type="ECO:0000313" key="2">
    <source>
        <dbReference type="EMBL" id="OHB11702.1"/>
    </source>
</evidence>
<keyword evidence="1" id="KW-1133">Transmembrane helix</keyword>
<dbReference type="AlphaFoldDB" id="A0A1G2UQW6"/>
<organism evidence="2 3">
    <name type="scientific">Candidatus Zambryskibacteria bacterium RIFCSPLOWO2_12_FULL_39_16</name>
    <dbReference type="NCBI Taxonomy" id="1802775"/>
    <lineage>
        <taxon>Bacteria</taxon>
        <taxon>Candidatus Zambryskiibacteriota</taxon>
    </lineage>
</organism>
<accession>A0A1G2UQW6</accession>
<proteinExistence type="predicted"/>
<sequence length="111" mass="12638">MLLKKYNSIMEKPEKHRNKWALGLSVTFTMLIFVSFAFYKGYLSFGNGYMAPKNQTANVALAKSVPTPIESTKETFKTAFGEIEKQYKNFTDSLSAVFVPFVTGIDVYERK</sequence>
<protein>
    <submittedName>
        <fullName evidence="2">Uncharacterized protein</fullName>
    </submittedName>
</protein>